<dbReference type="PROSITE" id="PS51782">
    <property type="entry name" value="LYSM"/>
    <property type="match status" value="1"/>
</dbReference>
<dbReference type="Pfam" id="PF01476">
    <property type="entry name" value="LysM"/>
    <property type="match status" value="1"/>
</dbReference>
<dbReference type="SMART" id="SM00257">
    <property type="entry name" value="LysM"/>
    <property type="match status" value="1"/>
</dbReference>
<keyword evidence="4" id="KW-1185">Reference proteome</keyword>
<protein>
    <submittedName>
        <fullName evidence="3">LysM peptidoglycan-binding domain-containing protein</fullName>
    </submittedName>
</protein>
<dbReference type="CDD" id="cd00118">
    <property type="entry name" value="LysM"/>
    <property type="match status" value="1"/>
</dbReference>
<accession>A0ABS7T1W9</accession>
<organism evidence="3 4">
    <name type="scientific">Anaerococcus murdochii</name>
    <dbReference type="NCBI Taxonomy" id="411577"/>
    <lineage>
        <taxon>Bacteria</taxon>
        <taxon>Bacillati</taxon>
        <taxon>Bacillota</taxon>
        <taxon>Tissierellia</taxon>
        <taxon>Tissierellales</taxon>
        <taxon>Peptoniphilaceae</taxon>
        <taxon>Anaerococcus</taxon>
    </lineage>
</organism>
<dbReference type="InterPro" id="IPR036779">
    <property type="entry name" value="LysM_dom_sf"/>
</dbReference>
<proteinExistence type="predicted"/>
<dbReference type="Pfam" id="PF21821">
    <property type="entry name" value="Dit_like"/>
    <property type="match status" value="1"/>
</dbReference>
<dbReference type="EMBL" id="JAIPME010000002">
    <property type="protein sequence ID" value="MBZ2387777.1"/>
    <property type="molecule type" value="Genomic_DNA"/>
</dbReference>
<feature type="domain" description="LysM" evidence="2">
    <location>
        <begin position="120"/>
        <end position="167"/>
    </location>
</feature>
<evidence type="ECO:0000256" key="1">
    <source>
        <dbReference type="SAM" id="MobiDB-lite"/>
    </source>
</evidence>
<sequence length="172" mass="19423">MAIGKKKLRTMTISSFFPSKPYPFLFSQTFPEPNVCIEMINKWRLSGKPIRVAIMDTDINLAMAIESFDYGKEDGDGSGDVAFTLALKEYSYLNVERSKKPSKKGVLKDRPREKPSKQVTSYLVKKGDTLWDLADKKLGDGSRWREIAKLNGVTDPRKLQIGTKLKFPEGAK</sequence>
<dbReference type="Gene3D" id="3.10.350.10">
    <property type="entry name" value="LysM domain"/>
    <property type="match status" value="1"/>
</dbReference>
<gene>
    <name evidence="3" type="ORF">K8P03_10885</name>
</gene>
<dbReference type="InterPro" id="IPR048494">
    <property type="entry name" value="Dit-like_N"/>
</dbReference>
<comment type="caution">
    <text evidence="3">The sequence shown here is derived from an EMBL/GenBank/DDBJ whole genome shotgun (WGS) entry which is preliminary data.</text>
</comment>
<dbReference type="RefSeq" id="WP_223420635.1">
    <property type="nucleotide sequence ID" value="NZ_JAIPME010000002.1"/>
</dbReference>
<evidence type="ECO:0000313" key="3">
    <source>
        <dbReference type="EMBL" id="MBZ2387777.1"/>
    </source>
</evidence>
<dbReference type="InterPro" id="IPR018392">
    <property type="entry name" value="LysM"/>
</dbReference>
<feature type="region of interest" description="Disordered" evidence="1">
    <location>
        <begin position="100"/>
        <end position="120"/>
    </location>
</feature>
<dbReference type="SUPFAM" id="SSF54106">
    <property type="entry name" value="LysM domain"/>
    <property type="match status" value="1"/>
</dbReference>
<dbReference type="Proteomes" id="UP000734271">
    <property type="component" value="Unassembled WGS sequence"/>
</dbReference>
<name>A0ABS7T1W9_9FIRM</name>
<reference evidence="3 4" key="1">
    <citation type="submission" date="2021-08" db="EMBL/GenBank/DDBJ databases">
        <title>FDA dAtabase for Regulatory Grade micrObial Sequences (FDA-ARGOS): Supporting development and validation of Infectious Disease Dx tests.</title>
        <authorList>
            <person name="Sproer C."/>
            <person name="Gronow S."/>
            <person name="Severitt S."/>
            <person name="Schroder I."/>
            <person name="Tallon L."/>
            <person name="Sadzewicz L."/>
            <person name="Zhao X."/>
            <person name="Boylan J."/>
            <person name="Ott S."/>
            <person name="Bowen H."/>
            <person name="Vavikolanu K."/>
            <person name="Hazen T."/>
            <person name="Aluvathingal J."/>
            <person name="Nadendla S."/>
            <person name="Lowell S."/>
            <person name="Myers T."/>
            <person name="Yan Y."/>
            <person name="Sichtig H."/>
        </authorList>
    </citation>
    <scope>NUCLEOTIDE SEQUENCE [LARGE SCALE GENOMIC DNA]</scope>
    <source>
        <strain evidence="3 4">FDAARGOS_1460</strain>
    </source>
</reference>
<evidence type="ECO:0000259" key="2">
    <source>
        <dbReference type="PROSITE" id="PS51782"/>
    </source>
</evidence>
<evidence type="ECO:0000313" key="4">
    <source>
        <dbReference type="Proteomes" id="UP000734271"/>
    </source>
</evidence>
<feature type="compositionally biased region" description="Basic and acidic residues" evidence="1">
    <location>
        <begin position="106"/>
        <end position="116"/>
    </location>
</feature>